<reference evidence="1 2" key="1">
    <citation type="journal article" date="2018" name="IMA Fungus">
        <title>IMA Genome-F 9: Draft genome sequence of Annulohypoxylon stygium, Aspergillus mulundensis, Berkeleyomyces basicola (syn. Thielaviopsis basicola), Ceratocystis smalleyi, two Cercospora beticola strains, Coleophoma cylindrospora, Fusarium fracticaudum, Phialophora cf. hyalina, and Morchella septimelata.</title>
        <authorList>
            <person name="Wingfield B.D."/>
            <person name="Bills G.F."/>
            <person name="Dong Y."/>
            <person name="Huang W."/>
            <person name="Nel W.J."/>
            <person name="Swalarsk-Parry B.S."/>
            <person name="Vaghefi N."/>
            <person name="Wilken P.M."/>
            <person name="An Z."/>
            <person name="de Beer Z.W."/>
            <person name="De Vos L."/>
            <person name="Chen L."/>
            <person name="Duong T.A."/>
            <person name="Gao Y."/>
            <person name="Hammerbacher A."/>
            <person name="Kikkert J.R."/>
            <person name="Li Y."/>
            <person name="Li H."/>
            <person name="Li K."/>
            <person name="Li Q."/>
            <person name="Liu X."/>
            <person name="Ma X."/>
            <person name="Naidoo K."/>
            <person name="Pethybridge S.J."/>
            <person name="Sun J."/>
            <person name="Steenkamp E.T."/>
            <person name="van der Nest M.A."/>
            <person name="van Wyk S."/>
            <person name="Wingfield M.J."/>
            <person name="Xiong C."/>
            <person name="Yue Q."/>
            <person name="Zhang X."/>
        </authorList>
    </citation>
    <scope>NUCLEOTIDE SEQUENCE [LARGE SCALE GENOMIC DNA]</scope>
    <source>
        <strain evidence="1 2">BP 5553</strain>
    </source>
</reference>
<accession>A0A370TXZ7</accession>
<dbReference type="GeneID" id="43593218"/>
<keyword evidence="2" id="KW-1185">Reference proteome</keyword>
<evidence type="ECO:0000313" key="2">
    <source>
        <dbReference type="Proteomes" id="UP000254866"/>
    </source>
</evidence>
<dbReference type="AlphaFoldDB" id="A0A370TXZ7"/>
<organism evidence="1 2">
    <name type="scientific">Venustampulla echinocandica</name>
    <dbReference type="NCBI Taxonomy" id="2656787"/>
    <lineage>
        <taxon>Eukaryota</taxon>
        <taxon>Fungi</taxon>
        <taxon>Dikarya</taxon>
        <taxon>Ascomycota</taxon>
        <taxon>Pezizomycotina</taxon>
        <taxon>Leotiomycetes</taxon>
        <taxon>Helotiales</taxon>
        <taxon>Pleuroascaceae</taxon>
        <taxon>Venustampulla</taxon>
    </lineage>
</organism>
<dbReference type="OrthoDB" id="5354164at2759"/>
<proteinExistence type="predicted"/>
<dbReference type="RefSeq" id="XP_031873046.1">
    <property type="nucleotide sequence ID" value="XM_032008992.1"/>
</dbReference>
<protein>
    <submittedName>
        <fullName evidence="1">Uncharacterized protein</fullName>
    </submittedName>
</protein>
<dbReference type="Proteomes" id="UP000254866">
    <property type="component" value="Unassembled WGS sequence"/>
</dbReference>
<gene>
    <name evidence="1" type="ORF">BP5553_00369</name>
</gene>
<name>A0A370TXZ7_9HELO</name>
<comment type="caution">
    <text evidence="1">The sequence shown here is derived from an EMBL/GenBank/DDBJ whole genome shotgun (WGS) entry which is preliminary data.</text>
</comment>
<evidence type="ECO:0000313" key="1">
    <source>
        <dbReference type="EMBL" id="RDL40390.1"/>
    </source>
</evidence>
<sequence length="1037" mass="115947">MAGTISRITAALASVHNENAVSLANLNFDFTLVKLEAPREYNALGETISRTRKVDAEEGALHKTARKLGALFKETLPPAEELFKAYGTRASEISAMPSINPRGKEGIFASHVGADTASIWAAATSGSSAISAHLLGCMLARMFTGPEAISVWVEIVQKQKECISIRQGERLYSEEHQADCMAVLQEISRAELASWDASARAWLQSADEAKPRQQKQTMLILDNASIPVNNEPDTYTSVMKAWTAALEAMNNLARGMPQTVQDGAALLAISSWHLYPDMAVYGGPVVQVKQKDPIFQTSALLTLGLQHLRDDKKSVYWSLPLACLQHYGYPIRTSRSAGSETARITYQQFAYIIIGCLFVGWKEFALTNEEGLQWLQRLGCILQLPKGRLLPRNPLDPNHPTWLHYILNAAHELDDCEDSEKKAALQLMNLGRRRSTFLYANSRMPPPLFGLSSVPVLLSVLKIPQRIQLLRECCTNLKLNGTELNGDQIVIGYSTSEEEDDKIGVDYASVFPIPRPSSKRMRDGSAKYPKPPDSRHRRWITLSHAQVEICYRRREDFIDIPRTLVLLKRYKEAEKFYSQERSDSPQEAFTQLPTRERQHRLDEITELSTVVLIAQRRKLIEDLGEDCLPVMDWYTHSGSSYCDTALIFSLEREFLDACGDILDACGDILVRCEAALRNPTADFGTFYAGDRKTAALYSMVPFENSEEIILSLYTHLTPSLKCLESFFSTENFNMKNLYDQISNQPSCEAREELRCLQACAMMADIYKLLPGATISTLIVGQSMRDAKWIPRPIRQVSQVSFTVQSRVILPSHLRLPQAFACVAMFESGTCNIDPSYLSEAFAMSSGNSLYVAAALLCDPYDEPQATELRRVVGNIGRSGITFLISPPELKTRGPDPEKWMSINHRAFDGNLEDHFRETSMHLSFTQYEIPLLTESNPHHIIDRSAVLLESLISVFEGGTWVAEVDVLKAVRNCSVRTNKWGQGQRHHHSNDTTVPNPLFATYSEALNTHPKLAATSVENWDELIEAPSTGLIAIRGA</sequence>
<dbReference type="EMBL" id="NPIC01000001">
    <property type="protein sequence ID" value="RDL40390.1"/>
    <property type="molecule type" value="Genomic_DNA"/>
</dbReference>